<keyword evidence="4" id="KW-1185">Reference proteome</keyword>
<evidence type="ECO:0000313" key="3">
    <source>
        <dbReference type="EMBL" id="RDI54640.1"/>
    </source>
</evidence>
<feature type="transmembrane region" description="Helical" evidence="2">
    <location>
        <begin position="126"/>
        <end position="144"/>
    </location>
</feature>
<feature type="compositionally biased region" description="Basic and acidic residues" evidence="1">
    <location>
        <begin position="212"/>
        <end position="222"/>
    </location>
</feature>
<protein>
    <submittedName>
        <fullName evidence="3">Uncharacterized protein DUF4389</fullName>
    </submittedName>
</protein>
<proteinExistence type="predicted"/>
<reference evidence="3 4" key="1">
    <citation type="submission" date="2018-07" db="EMBL/GenBank/DDBJ databases">
        <title>Genomic Encyclopedia of Type Strains, Phase IV (KMG-IV): sequencing the most valuable type-strain genomes for metagenomic binning, comparative biology and taxonomic classification.</title>
        <authorList>
            <person name="Goeker M."/>
        </authorList>
    </citation>
    <scope>NUCLEOTIDE SEQUENCE [LARGE SCALE GENOMIC DNA]</scope>
    <source>
        <strain evidence="3 4">DSM 44952</strain>
    </source>
</reference>
<feature type="compositionally biased region" description="Low complexity" evidence="1">
    <location>
        <begin position="249"/>
        <end position="261"/>
    </location>
</feature>
<keyword evidence="2" id="KW-1133">Transmembrane helix</keyword>
<accession>A0A370HCY5</accession>
<evidence type="ECO:0000256" key="1">
    <source>
        <dbReference type="SAM" id="MobiDB-lite"/>
    </source>
</evidence>
<dbReference type="Pfam" id="PF14333">
    <property type="entry name" value="DUF4389"/>
    <property type="match status" value="2"/>
</dbReference>
<gene>
    <name evidence="3" type="ORF">DFR68_102769</name>
</gene>
<dbReference type="InterPro" id="IPR025498">
    <property type="entry name" value="DUF4389"/>
</dbReference>
<feature type="region of interest" description="Disordered" evidence="1">
    <location>
        <begin position="212"/>
        <end position="270"/>
    </location>
</feature>
<keyword evidence="2" id="KW-0812">Transmembrane</keyword>
<dbReference type="Proteomes" id="UP000255355">
    <property type="component" value="Unassembled WGS sequence"/>
</dbReference>
<dbReference type="STRING" id="1210089.GCA_001613165_03841"/>
<evidence type="ECO:0000313" key="4">
    <source>
        <dbReference type="Proteomes" id="UP000255355"/>
    </source>
</evidence>
<organism evidence="3 4">
    <name type="scientific">Nocardia mexicana</name>
    <dbReference type="NCBI Taxonomy" id="279262"/>
    <lineage>
        <taxon>Bacteria</taxon>
        <taxon>Bacillati</taxon>
        <taxon>Actinomycetota</taxon>
        <taxon>Actinomycetes</taxon>
        <taxon>Mycobacteriales</taxon>
        <taxon>Nocardiaceae</taxon>
        <taxon>Nocardia</taxon>
    </lineage>
</organism>
<dbReference type="RefSeq" id="WP_084519786.1">
    <property type="nucleotide sequence ID" value="NZ_QQAZ01000002.1"/>
</dbReference>
<comment type="caution">
    <text evidence="3">The sequence shown here is derived from an EMBL/GenBank/DDBJ whole genome shotgun (WGS) entry which is preliminary data.</text>
</comment>
<sequence length="270" mass="29858">MNSSAPAYPVRVRGDLDPGLSRWQWIVKWILAIPHYIVLFFLHIAFAVVTVIAFFAILFTGRYPRALFDFNVGVLRWSWRVEFYALSALGTDRYPPFSLQSRDDYPADLEVDYPERLSRGLVLIKWWLLAIPHYLVLWAFSGGWQSWGGDDGDYGGGGFIGLLTILLLIAVVGLLFTGRYPGGLFAFVMGLNRWMIRVYSYATLMRDEYPPFRLDQGPREPEPVVASSAGAPLRGPGEPAPEPGPSEPAPDQGPSEPEPGQGPSGPGAAS</sequence>
<feature type="transmembrane region" description="Helical" evidence="2">
    <location>
        <begin position="156"/>
        <end position="176"/>
    </location>
</feature>
<evidence type="ECO:0000256" key="2">
    <source>
        <dbReference type="SAM" id="Phobius"/>
    </source>
</evidence>
<feature type="compositionally biased region" description="Pro residues" evidence="1">
    <location>
        <begin position="238"/>
        <end position="248"/>
    </location>
</feature>
<dbReference type="EMBL" id="QQAZ01000002">
    <property type="protein sequence ID" value="RDI54640.1"/>
    <property type="molecule type" value="Genomic_DNA"/>
</dbReference>
<dbReference type="AlphaFoldDB" id="A0A370HCY5"/>
<keyword evidence="2" id="KW-0472">Membrane</keyword>
<dbReference type="OrthoDB" id="156718at2"/>
<name>A0A370HCY5_9NOCA</name>
<feature type="transmembrane region" description="Helical" evidence="2">
    <location>
        <begin position="33"/>
        <end position="59"/>
    </location>
</feature>